<evidence type="ECO:0000313" key="1">
    <source>
        <dbReference type="EMBL" id="EDM26897.1"/>
    </source>
</evidence>
<keyword evidence="2" id="KW-1185">Reference proteome</keyword>
<sequence>MQSTQETWKKGYEVMPSNIQLPAISFRQAPDSELKTSSSKLDALFPDDPQKAERSYRKTIRSISEVKEFAEQSLLALGFSDLSVAEQLQDLAAQLIKRFKLNYLHCRMDLVYTDSCRKFHIDNLYTRSITTLIGPGTEYKLMSKSNEVLQVKTGETILLKGLKHRGRSSKIVHKSPKISHLNTYRLVFVMDY</sequence>
<dbReference type="InterPro" id="IPR014955">
    <property type="entry name" value="DUF1826"/>
</dbReference>
<evidence type="ECO:0000313" key="2">
    <source>
        <dbReference type="Proteomes" id="UP000004947"/>
    </source>
</evidence>
<dbReference type="EMBL" id="ABCK01000013">
    <property type="protein sequence ID" value="EDM26897.1"/>
    <property type="molecule type" value="Genomic_DNA"/>
</dbReference>
<proteinExistence type="predicted"/>
<dbReference type="RefSeq" id="WP_007279387.1">
    <property type="nucleotide sequence ID" value="NZ_ABCK01000013.1"/>
</dbReference>
<dbReference type="Pfam" id="PF08856">
    <property type="entry name" value="DUF1826"/>
    <property type="match status" value="1"/>
</dbReference>
<dbReference type="Proteomes" id="UP000004947">
    <property type="component" value="Unassembled WGS sequence"/>
</dbReference>
<name>A6DNE9_9BACT</name>
<organism evidence="1 2">
    <name type="scientific">Lentisphaera araneosa HTCC2155</name>
    <dbReference type="NCBI Taxonomy" id="313628"/>
    <lineage>
        <taxon>Bacteria</taxon>
        <taxon>Pseudomonadati</taxon>
        <taxon>Lentisphaerota</taxon>
        <taxon>Lentisphaeria</taxon>
        <taxon>Lentisphaerales</taxon>
        <taxon>Lentisphaeraceae</taxon>
        <taxon>Lentisphaera</taxon>
    </lineage>
</organism>
<dbReference type="OrthoDB" id="5342505at2"/>
<dbReference type="STRING" id="313628.LNTAR_06614"/>
<gene>
    <name evidence="1" type="ORF">LNTAR_06614</name>
</gene>
<comment type="caution">
    <text evidence="1">The sequence shown here is derived from an EMBL/GenBank/DDBJ whole genome shotgun (WGS) entry which is preliminary data.</text>
</comment>
<accession>A6DNE9</accession>
<reference evidence="1 2" key="1">
    <citation type="journal article" date="2010" name="J. Bacteriol.">
        <title>Genome sequence of Lentisphaera araneosa HTCC2155T, the type species of the order Lentisphaerales in the phylum Lentisphaerae.</title>
        <authorList>
            <person name="Thrash J.C."/>
            <person name="Cho J.C."/>
            <person name="Vergin K.L."/>
            <person name="Morris R.M."/>
            <person name="Giovannoni S.J."/>
        </authorList>
    </citation>
    <scope>NUCLEOTIDE SEQUENCE [LARGE SCALE GENOMIC DNA]</scope>
    <source>
        <strain evidence="1 2">HTCC2155</strain>
    </source>
</reference>
<dbReference type="AlphaFoldDB" id="A6DNE9"/>
<protein>
    <submittedName>
        <fullName evidence="1">Uncharacterized protein</fullName>
    </submittedName>
</protein>